<evidence type="ECO:0000313" key="4">
    <source>
        <dbReference type="Proteomes" id="UP000567179"/>
    </source>
</evidence>
<dbReference type="Gene3D" id="3.40.50.300">
    <property type="entry name" value="P-loop containing nucleotide triphosphate hydrolases"/>
    <property type="match status" value="1"/>
</dbReference>
<comment type="caution">
    <text evidence="3">The sequence shown here is derived from an EMBL/GenBank/DDBJ whole genome shotgun (WGS) entry which is preliminary data.</text>
</comment>
<keyword evidence="1" id="KW-0677">Repeat</keyword>
<sequence>MFKNAQNTYIAGGSFSVTTHNTNVSTVNGPSLGALYKRVAPQAILNAGGRADEVRCHPGTRKEVIGRIEKWRDAQDTQTPSIFWLSGPAGAGKTAIMQTIGERSDAQEVPQANFFFFRTDASRNNLSPLVATLVHQIVLLYPELRDCMATVLVTNPLILDSVLEDQLMQLVVVPLQAVRQSVSPYRPPLLLIDGLDECEPEDKRSQRKIVHEFDKVLTKCPDLFRLMVASRDESQIRAAFNELSCQLVTLYLDDQYCPERDIRAFVNDKFKRVRNAHPLAHALDVTWPSVEDVEGIVKKSSGQFIYAATVMRFIFDSSASPMLSLARVQGAAQISGNSKSPFYYLDRIYTYILSQVEDQEALKDILHAQLLIVDYLEPSFRVFSQDVKLVDILQPYNPKYTEGIFQSCLADLSSIAHYAHNHELLFYHASFPDYLLDQSRSGGYFVDIDAFNFKIQPLVWKACSQPKQRTHSGLQYIALEGLLRLRQPPSGFLNTLTVQDILFACNQPGSYQLSPIGHFNHIHSLCVYDDDLTSYKRNLFQWIRTRPAEYLLFQDNPEQQPHDSEWPPCSHRYLAMTYIADHVTTKPPAWFDIALRRGADLDIHETVDWLNIVLHRIHRKKYHSNIQEYKQLVQKWMTWAAWNDIPLNRLDNLPKARWYFGRGKIKKWVASHLKLGSRPE</sequence>
<gene>
    <name evidence="3" type="ORF">D9619_012450</name>
</gene>
<reference evidence="3 4" key="1">
    <citation type="journal article" date="2020" name="ISME J.">
        <title>Uncovering the hidden diversity of litter-decomposition mechanisms in mushroom-forming fungi.</title>
        <authorList>
            <person name="Floudas D."/>
            <person name="Bentzer J."/>
            <person name="Ahren D."/>
            <person name="Johansson T."/>
            <person name="Persson P."/>
            <person name="Tunlid A."/>
        </authorList>
    </citation>
    <scope>NUCLEOTIDE SEQUENCE [LARGE SCALE GENOMIC DNA]</scope>
    <source>
        <strain evidence="3 4">CBS 101986</strain>
    </source>
</reference>
<evidence type="ECO:0000256" key="1">
    <source>
        <dbReference type="ARBA" id="ARBA00022737"/>
    </source>
</evidence>
<dbReference type="InterPro" id="IPR027417">
    <property type="entry name" value="P-loop_NTPase"/>
</dbReference>
<dbReference type="AlphaFoldDB" id="A0A8H5ER91"/>
<dbReference type="EMBL" id="JAACJJ010000059">
    <property type="protein sequence ID" value="KAF5309460.1"/>
    <property type="molecule type" value="Genomic_DNA"/>
</dbReference>
<dbReference type="OrthoDB" id="21416at2759"/>
<keyword evidence="4" id="KW-1185">Reference proteome</keyword>
<dbReference type="Pfam" id="PF24883">
    <property type="entry name" value="NPHP3_N"/>
    <property type="match status" value="1"/>
</dbReference>
<dbReference type="Proteomes" id="UP000567179">
    <property type="component" value="Unassembled WGS sequence"/>
</dbReference>
<dbReference type="PANTHER" id="PTHR10039">
    <property type="entry name" value="AMELOGENIN"/>
    <property type="match status" value="1"/>
</dbReference>
<organism evidence="3 4">
    <name type="scientific">Psilocybe cf. subviscida</name>
    <dbReference type="NCBI Taxonomy" id="2480587"/>
    <lineage>
        <taxon>Eukaryota</taxon>
        <taxon>Fungi</taxon>
        <taxon>Dikarya</taxon>
        <taxon>Basidiomycota</taxon>
        <taxon>Agaricomycotina</taxon>
        <taxon>Agaricomycetes</taxon>
        <taxon>Agaricomycetidae</taxon>
        <taxon>Agaricales</taxon>
        <taxon>Agaricineae</taxon>
        <taxon>Strophariaceae</taxon>
        <taxon>Psilocybe</taxon>
    </lineage>
</organism>
<dbReference type="SUPFAM" id="SSF52540">
    <property type="entry name" value="P-loop containing nucleoside triphosphate hydrolases"/>
    <property type="match status" value="1"/>
</dbReference>
<evidence type="ECO:0000313" key="3">
    <source>
        <dbReference type="EMBL" id="KAF5309460.1"/>
    </source>
</evidence>
<accession>A0A8H5ER91</accession>
<dbReference type="InterPro" id="IPR056884">
    <property type="entry name" value="NPHP3-like_N"/>
</dbReference>
<name>A0A8H5ER91_9AGAR</name>
<proteinExistence type="predicted"/>
<protein>
    <recommendedName>
        <fullName evidence="2">Nephrocystin 3-like N-terminal domain-containing protein</fullName>
    </recommendedName>
</protein>
<evidence type="ECO:0000259" key="2">
    <source>
        <dbReference type="Pfam" id="PF24883"/>
    </source>
</evidence>
<dbReference type="PANTHER" id="PTHR10039:SF16">
    <property type="entry name" value="GPI INOSITOL-DEACYLASE"/>
    <property type="match status" value="1"/>
</dbReference>
<feature type="domain" description="Nephrocystin 3-like N-terminal" evidence="2">
    <location>
        <begin position="68"/>
        <end position="231"/>
    </location>
</feature>